<keyword evidence="1" id="KW-0732">Signal</keyword>
<proteinExistence type="predicted"/>
<dbReference type="OrthoDB" id="662233at2"/>
<dbReference type="Proteomes" id="UP000186917">
    <property type="component" value="Unassembled WGS sequence"/>
</dbReference>
<dbReference type="KEGG" id="fln:FLA_1839"/>
<evidence type="ECO:0000259" key="2">
    <source>
        <dbReference type="Pfam" id="PF14062"/>
    </source>
</evidence>
<keyword evidence="4" id="KW-1185">Reference proteome</keyword>
<dbReference type="PROSITE" id="PS51257">
    <property type="entry name" value="PROKAR_LIPOPROTEIN"/>
    <property type="match status" value="1"/>
</dbReference>
<evidence type="ECO:0000256" key="1">
    <source>
        <dbReference type="SAM" id="SignalP"/>
    </source>
</evidence>
<dbReference type="Pfam" id="PF14062">
    <property type="entry name" value="DUF4253"/>
    <property type="match status" value="1"/>
</dbReference>
<feature type="domain" description="DUF4253" evidence="2">
    <location>
        <begin position="123"/>
        <end position="226"/>
    </location>
</feature>
<organism evidence="3 4">
    <name type="scientific">Filimonas lacunae</name>
    <dbReference type="NCBI Taxonomy" id="477680"/>
    <lineage>
        <taxon>Bacteria</taxon>
        <taxon>Pseudomonadati</taxon>
        <taxon>Bacteroidota</taxon>
        <taxon>Chitinophagia</taxon>
        <taxon>Chitinophagales</taxon>
        <taxon>Chitinophagaceae</taxon>
        <taxon>Filimonas</taxon>
    </lineage>
</organism>
<evidence type="ECO:0000313" key="4">
    <source>
        <dbReference type="Proteomes" id="UP000186917"/>
    </source>
</evidence>
<dbReference type="RefSeq" id="WP_076381076.1">
    <property type="nucleotide sequence ID" value="NZ_AP017422.1"/>
</dbReference>
<feature type="chain" id="PRO_5030022829" description="DUF4253 domain-containing protein" evidence="1">
    <location>
        <begin position="20"/>
        <end position="226"/>
    </location>
</feature>
<dbReference type="AlphaFoldDB" id="A0A173ME80"/>
<dbReference type="EMBL" id="FTOR01000008">
    <property type="protein sequence ID" value="SIT28461.1"/>
    <property type="molecule type" value="Genomic_DNA"/>
</dbReference>
<feature type="signal peptide" evidence="1">
    <location>
        <begin position="1"/>
        <end position="19"/>
    </location>
</feature>
<reference evidence="4" key="1">
    <citation type="submission" date="2017-01" db="EMBL/GenBank/DDBJ databases">
        <authorList>
            <person name="Varghese N."/>
            <person name="Submissions S."/>
        </authorList>
    </citation>
    <scope>NUCLEOTIDE SEQUENCE [LARGE SCALE GENOMIC DNA]</scope>
    <source>
        <strain evidence="4">DSM 21054</strain>
    </source>
</reference>
<dbReference type="STRING" id="477680.SAMN05421788_10832"/>
<accession>A0A173ME80</accession>
<name>A0A173ME80_9BACT</name>
<sequence length="226" mass="25522">MNQPLTKATWLAVAWLSLAACNAPDSRNSDNQKSLAATTGIDVVVISEAEKITHATATLLHTKKPLADTIHHNAPIYLPGISLLVDGEKSAELIDTLNSWLQQQHCMAFISEDHYRGDHKKKITIVRTADKYDIVRMQETCSEVDSCCTDSLIVRLKQLELKYTVDFIAVARDWMIVRPHGNITDWHDYARETLKVCPLSEEEPEDIEALAVSLQEEKGKITLWWE</sequence>
<evidence type="ECO:0000313" key="3">
    <source>
        <dbReference type="EMBL" id="SIT28461.1"/>
    </source>
</evidence>
<dbReference type="InterPro" id="IPR025349">
    <property type="entry name" value="DUF4253"/>
</dbReference>
<protein>
    <recommendedName>
        <fullName evidence="2">DUF4253 domain-containing protein</fullName>
    </recommendedName>
</protein>
<gene>
    <name evidence="3" type="ORF">SAMN05421788_10832</name>
</gene>